<feature type="active site" description="Proton donor" evidence="3">
    <location>
        <position position="102"/>
    </location>
</feature>
<organism evidence="5 6">
    <name type="scientific">Campylobacter hominis (strain ATCC BAA-381 / DSM 21671 / CCUG 45161 / LMG 19568 / NCTC 13146 / CH001A)</name>
    <dbReference type="NCBI Taxonomy" id="360107"/>
    <lineage>
        <taxon>Bacteria</taxon>
        <taxon>Pseudomonadati</taxon>
        <taxon>Campylobacterota</taxon>
        <taxon>Epsilonproteobacteria</taxon>
        <taxon>Campylobacterales</taxon>
        <taxon>Campylobacteraceae</taxon>
        <taxon>Campylobacter</taxon>
    </lineage>
</organism>
<evidence type="ECO:0000256" key="4">
    <source>
        <dbReference type="PIRSR" id="PIRSR005384-2"/>
    </source>
</evidence>
<dbReference type="InterPro" id="IPR036569">
    <property type="entry name" value="RpiB_LacA_LacB_sf"/>
</dbReference>
<feature type="binding site" evidence="4">
    <location>
        <position position="136"/>
    </location>
    <ligand>
        <name>D-ribulose 5-phosphate</name>
        <dbReference type="ChEBI" id="CHEBI:58121"/>
    </ligand>
</feature>
<dbReference type="KEGG" id="cha:CHAB381_1042"/>
<feature type="binding site" evidence="4">
    <location>
        <begin position="11"/>
        <end position="12"/>
    </location>
    <ligand>
        <name>D-ribulose 5-phosphate</name>
        <dbReference type="ChEBI" id="CHEBI:58121"/>
    </ligand>
</feature>
<dbReference type="OrthoDB" id="1778624at2"/>
<dbReference type="STRING" id="360107.CHAB381_1042"/>
<dbReference type="AlphaFoldDB" id="A7I259"/>
<dbReference type="EC" id="5.3.1.6" evidence="5"/>
<dbReference type="EMBL" id="CP000776">
    <property type="protein sequence ID" value="ABS52487.1"/>
    <property type="molecule type" value="Genomic_DNA"/>
</dbReference>
<evidence type="ECO:0000313" key="5">
    <source>
        <dbReference type="EMBL" id="ABS52487.1"/>
    </source>
</evidence>
<keyword evidence="6" id="KW-1185">Reference proteome</keyword>
<dbReference type="GO" id="GO:0004751">
    <property type="term" value="F:ribose-5-phosphate isomerase activity"/>
    <property type="evidence" value="ECO:0007669"/>
    <property type="project" value="UniProtKB-EC"/>
</dbReference>
<dbReference type="HOGENOM" id="CLU_091396_4_1_7"/>
<dbReference type="SUPFAM" id="SSF89623">
    <property type="entry name" value="Ribose/Galactose isomerase RpiB/AlsB"/>
    <property type="match status" value="1"/>
</dbReference>
<dbReference type="eggNOG" id="COG0698">
    <property type="taxonomic scope" value="Bacteria"/>
</dbReference>
<name>A7I259_CAMHC</name>
<dbReference type="PIRSF" id="PIRSF005384">
    <property type="entry name" value="RpiB_LacA_B"/>
    <property type="match status" value="1"/>
</dbReference>
<dbReference type="Pfam" id="PF02502">
    <property type="entry name" value="LacAB_rpiB"/>
    <property type="match status" value="1"/>
</dbReference>
<sequence length="148" mass="16282">MQIEKIFIASDHAGFDAKQIAKKTLNQMNFEVIDLGTNDSQKSVDYPDFAYALSKEIAKDEKNYGILICGTGIGISIAANRNPKIRCALCHDALTAKLAREHNDANILAFGGRILGSAEIESIIKIFFNTEFLGGRHARRIAKLGEIK</sequence>
<evidence type="ECO:0000256" key="2">
    <source>
        <dbReference type="ARBA" id="ARBA00023235"/>
    </source>
</evidence>
<dbReference type="Proteomes" id="UP000002407">
    <property type="component" value="Chromosome"/>
</dbReference>
<accession>A7I259</accession>
<evidence type="ECO:0000256" key="1">
    <source>
        <dbReference type="ARBA" id="ARBA00008754"/>
    </source>
</evidence>
<dbReference type="PANTHER" id="PTHR30345">
    <property type="entry name" value="RIBOSE-5-PHOSPHATE ISOMERASE B"/>
    <property type="match status" value="1"/>
</dbReference>
<reference evidence="6" key="1">
    <citation type="submission" date="2007-07" db="EMBL/GenBank/DDBJ databases">
        <title>Complete genome sequence of Campylobacter hominis ATCC BAA-381, a commensal isolated from the human gastrointestinal tract.</title>
        <authorList>
            <person name="Fouts D.E."/>
            <person name="Mongodin E.F."/>
            <person name="Puiu D."/>
            <person name="Sebastian Y."/>
            <person name="Miller W.G."/>
            <person name="Mandrell R.E."/>
            <person name="Nelson K.E."/>
        </authorList>
    </citation>
    <scope>NUCLEOTIDE SEQUENCE [LARGE SCALE GENOMIC DNA]</scope>
    <source>
        <strain evidence="6">ATCC BAA-381 / LMG 19568 / NCTC 13146 / CH001A</strain>
    </source>
</reference>
<gene>
    <name evidence="5" type="primary">rpiB</name>
    <name evidence="5" type="ordered locus">CHAB381_1042</name>
</gene>
<feature type="binding site" evidence="4">
    <location>
        <position position="113"/>
    </location>
    <ligand>
        <name>D-ribulose 5-phosphate</name>
        <dbReference type="ChEBI" id="CHEBI:58121"/>
    </ligand>
</feature>
<feature type="binding site" evidence="4">
    <location>
        <position position="140"/>
    </location>
    <ligand>
        <name>D-ribulose 5-phosphate</name>
        <dbReference type="ChEBI" id="CHEBI:58121"/>
    </ligand>
</feature>
<feature type="binding site" evidence="4">
    <location>
        <position position="103"/>
    </location>
    <ligand>
        <name>D-ribulose 5-phosphate</name>
        <dbReference type="ChEBI" id="CHEBI:58121"/>
    </ligand>
</feature>
<dbReference type="NCBIfam" id="TIGR01120">
    <property type="entry name" value="rpiB"/>
    <property type="match status" value="1"/>
</dbReference>
<keyword evidence="2 5" id="KW-0413">Isomerase</keyword>
<evidence type="ECO:0000256" key="3">
    <source>
        <dbReference type="PIRSR" id="PIRSR005384-1"/>
    </source>
</evidence>
<protein>
    <submittedName>
        <fullName evidence="5">Ribose 5-phosphate isomerase B</fullName>
        <ecNumber evidence="5">5.3.1.6</ecNumber>
    </submittedName>
</protein>
<comment type="similarity">
    <text evidence="1">Belongs to the LacAB/RpiB family.</text>
</comment>
<dbReference type="PANTHER" id="PTHR30345:SF0">
    <property type="entry name" value="DNA DAMAGE-REPAIR_TOLERATION PROTEIN DRT102"/>
    <property type="match status" value="1"/>
</dbReference>
<feature type="active site" description="Proton acceptor" evidence="3">
    <location>
        <position position="69"/>
    </location>
</feature>
<dbReference type="InterPro" id="IPR003500">
    <property type="entry name" value="RpiB_LacA_LacB"/>
</dbReference>
<dbReference type="Gene3D" id="3.40.1400.10">
    <property type="entry name" value="Sugar-phosphate isomerase, RpiB/LacA/LacB"/>
    <property type="match status" value="1"/>
</dbReference>
<dbReference type="RefSeq" id="WP_012108897.1">
    <property type="nucleotide sequence ID" value="NC_009714.1"/>
</dbReference>
<feature type="binding site" evidence="4">
    <location>
        <begin position="70"/>
        <end position="74"/>
    </location>
    <ligand>
        <name>D-ribulose 5-phosphate</name>
        <dbReference type="ChEBI" id="CHEBI:58121"/>
    </ligand>
</feature>
<evidence type="ECO:0000313" key="6">
    <source>
        <dbReference type="Proteomes" id="UP000002407"/>
    </source>
</evidence>
<dbReference type="GO" id="GO:0005975">
    <property type="term" value="P:carbohydrate metabolic process"/>
    <property type="evidence" value="ECO:0007669"/>
    <property type="project" value="InterPro"/>
</dbReference>
<proteinExistence type="inferred from homology"/>
<dbReference type="NCBIfam" id="NF004051">
    <property type="entry name" value="PRK05571.1"/>
    <property type="match status" value="1"/>
</dbReference>
<dbReference type="NCBIfam" id="TIGR00689">
    <property type="entry name" value="rpiB_lacA_lacB"/>
    <property type="match status" value="1"/>
</dbReference>
<dbReference type="InterPro" id="IPR004785">
    <property type="entry name" value="RpiB"/>
</dbReference>